<protein>
    <submittedName>
        <fullName evidence="2">Uncharacterized protein</fullName>
    </submittedName>
</protein>
<dbReference type="InterPro" id="IPR040420">
    <property type="entry name" value="At1g76660-like"/>
</dbReference>
<evidence type="ECO:0000313" key="3">
    <source>
        <dbReference type="Proteomes" id="UP001632038"/>
    </source>
</evidence>
<feature type="region of interest" description="Disordered" evidence="1">
    <location>
        <begin position="61"/>
        <end position="105"/>
    </location>
</feature>
<name>A0ABD3EED7_9LAMI</name>
<dbReference type="Proteomes" id="UP001632038">
    <property type="component" value="Unassembled WGS sequence"/>
</dbReference>
<accession>A0ABD3EED7</accession>
<reference evidence="3" key="1">
    <citation type="journal article" date="2024" name="IScience">
        <title>Strigolactones Initiate the Formation of Haustorium-like Structures in Castilleja.</title>
        <authorList>
            <person name="Buerger M."/>
            <person name="Peterson D."/>
            <person name="Chory J."/>
        </authorList>
    </citation>
    <scope>NUCLEOTIDE SEQUENCE [LARGE SCALE GENOMIC DNA]</scope>
</reference>
<feature type="compositionally biased region" description="Polar residues" evidence="1">
    <location>
        <begin position="137"/>
        <end position="150"/>
    </location>
</feature>
<dbReference type="PANTHER" id="PTHR31798">
    <property type="entry name" value="HYDROXYPROLINE-RICH GLYCOPROTEIN-LIKE"/>
    <property type="match status" value="1"/>
</dbReference>
<sequence>MRRRRGINRNVAVETLNAAATAIASLENRVPQASIRRRRWASCWSPYCCFGGSYKNTKRIGVFRPEPSRSPQPPPPIALPLTAPPSSPASFVPSEPHSSAPSPSGMLSLSSNMFSPIFATGPYAHETQLVSPPGFSTFGTEPSTGTSTPLLESAHLTAPSSPEVPFARLLEFRSYRFVCEKINGDTDTSEEAHTDGENERVDGGCENWSFIFPMVQMKS</sequence>
<feature type="compositionally biased region" description="Pro residues" evidence="1">
    <location>
        <begin position="68"/>
        <end position="87"/>
    </location>
</feature>
<evidence type="ECO:0000313" key="2">
    <source>
        <dbReference type="EMBL" id="KAL3652712.1"/>
    </source>
</evidence>
<keyword evidence="3" id="KW-1185">Reference proteome</keyword>
<feature type="compositionally biased region" description="Low complexity" evidence="1">
    <location>
        <begin position="88"/>
        <end position="104"/>
    </location>
</feature>
<proteinExistence type="predicted"/>
<dbReference type="PANTHER" id="PTHR31798:SF2">
    <property type="entry name" value="HYDROXYPROLINE-RICH GLYCOPROTEIN FAMILY PROTEIN"/>
    <property type="match status" value="1"/>
</dbReference>
<comment type="caution">
    <text evidence="2">The sequence shown here is derived from an EMBL/GenBank/DDBJ whole genome shotgun (WGS) entry which is preliminary data.</text>
</comment>
<dbReference type="AlphaFoldDB" id="A0ABD3EED7"/>
<gene>
    <name evidence="2" type="ORF">CASFOL_002393</name>
</gene>
<evidence type="ECO:0000256" key="1">
    <source>
        <dbReference type="SAM" id="MobiDB-lite"/>
    </source>
</evidence>
<dbReference type="EMBL" id="JAVIJP010000005">
    <property type="protein sequence ID" value="KAL3652712.1"/>
    <property type="molecule type" value="Genomic_DNA"/>
</dbReference>
<feature type="region of interest" description="Disordered" evidence="1">
    <location>
        <begin position="132"/>
        <end position="151"/>
    </location>
</feature>
<organism evidence="2 3">
    <name type="scientific">Castilleja foliolosa</name>
    <dbReference type="NCBI Taxonomy" id="1961234"/>
    <lineage>
        <taxon>Eukaryota</taxon>
        <taxon>Viridiplantae</taxon>
        <taxon>Streptophyta</taxon>
        <taxon>Embryophyta</taxon>
        <taxon>Tracheophyta</taxon>
        <taxon>Spermatophyta</taxon>
        <taxon>Magnoliopsida</taxon>
        <taxon>eudicotyledons</taxon>
        <taxon>Gunneridae</taxon>
        <taxon>Pentapetalae</taxon>
        <taxon>asterids</taxon>
        <taxon>lamiids</taxon>
        <taxon>Lamiales</taxon>
        <taxon>Orobanchaceae</taxon>
        <taxon>Pedicularideae</taxon>
        <taxon>Castillejinae</taxon>
        <taxon>Castilleja</taxon>
    </lineage>
</organism>